<keyword evidence="2" id="KW-1185">Reference proteome</keyword>
<evidence type="ECO:0000313" key="1">
    <source>
        <dbReference type="EMBL" id="MPC67514.1"/>
    </source>
</evidence>
<reference evidence="1 2" key="1">
    <citation type="submission" date="2019-05" db="EMBL/GenBank/DDBJ databases">
        <title>Another draft genome of Portunus trituberculatus and its Hox gene families provides insights of decapod evolution.</title>
        <authorList>
            <person name="Jeong J.-H."/>
            <person name="Song I."/>
            <person name="Kim S."/>
            <person name="Choi T."/>
            <person name="Kim D."/>
            <person name="Ryu S."/>
            <person name="Kim W."/>
        </authorList>
    </citation>
    <scope>NUCLEOTIDE SEQUENCE [LARGE SCALE GENOMIC DNA]</scope>
    <source>
        <tissue evidence="1">Muscle</tissue>
    </source>
</reference>
<protein>
    <submittedName>
        <fullName evidence="1">Uncharacterized protein</fullName>
    </submittedName>
</protein>
<gene>
    <name evidence="1" type="ORF">E2C01_061691</name>
</gene>
<dbReference type="EMBL" id="VSRR010026348">
    <property type="protein sequence ID" value="MPC67514.1"/>
    <property type="molecule type" value="Genomic_DNA"/>
</dbReference>
<dbReference type="Proteomes" id="UP000324222">
    <property type="component" value="Unassembled WGS sequence"/>
</dbReference>
<name>A0A5B7HFY6_PORTR</name>
<sequence length="68" mass="8147">MMRFVLRVTFRKPTHTLSPRCQRLYSLILTPTPPHAHRTFPRLHPLTARPYMPSRQHISTLTRTHYLI</sequence>
<organism evidence="1 2">
    <name type="scientific">Portunus trituberculatus</name>
    <name type="common">Swimming crab</name>
    <name type="synonym">Neptunus trituberculatus</name>
    <dbReference type="NCBI Taxonomy" id="210409"/>
    <lineage>
        <taxon>Eukaryota</taxon>
        <taxon>Metazoa</taxon>
        <taxon>Ecdysozoa</taxon>
        <taxon>Arthropoda</taxon>
        <taxon>Crustacea</taxon>
        <taxon>Multicrustacea</taxon>
        <taxon>Malacostraca</taxon>
        <taxon>Eumalacostraca</taxon>
        <taxon>Eucarida</taxon>
        <taxon>Decapoda</taxon>
        <taxon>Pleocyemata</taxon>
        <taxon>Brachyura</taxon>
        <taxon>Eubrachyura</taxon>
        <taxon>Portunoidea</taxon>
        <taxon>Portunidae</taxon>
        <taxon>Portuninae</taxon>
        <taxon>Portunus</taxon>
    </lineage>
</organism>
<proteinExistence type="predicted"/>
<evidence type="ECO:0000313" key="2">
    <source>
        <dbReference type="Proteomes" id="UP000324222"/>
    </source>
</evidence>
<comment type="caution">
    <text evidence="1">The sequence shown here is derived from an EMBL/GenBank/DDBJ whole genome shotgun (WGS) entry which is preliminary data.</text>
</comment>
<dbReference type="AlphaFoldDB" id="A0A5B7HFY6"/>
<accession>A0A5B7HFY6</accession>